<dbReference type="Pfam" id="PF10948">
    <property type="entry name" value="DUF2635"/>
    <property type="match status" value="1"/>
</dbReference>
<feature type="region of interest" description="Disordered" evidence="1">
    <location>
        <begin position="1"/>
        <end position="27"/>
    </location>
</feature>
<evidence type="ECO:0008006" key="4">
    <source>
        <dbReference type="Google" id="ProtNLM"/>
    </source>
</evidence>
<organism evidence="2 3">
    <name type="scientific">Pseudomonas putida</name>
    <name type="common">Arthrobacter siderocapsulatus</name>
    <dbReference type="NCBI Taxonomy" id="303"/>
    <lineage>
        <taxon>Bacteria</taxon>
        <taxon>Pseudomonadati</taxon>
        <taxon>Pseudomonadota</taxon>
        <taxon>Gammaproteobacteria</taxon>
        <taxon>Pseudomonadales</taxon>
        <taxon>Pseudomonadaceae</taxon>
        <taxon>Pseudomonas</taxon>
    </lineage>
</organism>
<sequence>MKLIQLKPAPGRACPVPEKGGELLPEAGDTVPHNAYWQRRIADGDALLVAPKKAAKAAKESAA</sequence>
<reference evidence="2 3" key="1">
    <citation type="submission" date="2019-12" db="EMBL/GenBank/DDBJ databases">
        <title>complete genome sequences of Pseudomonas putida str. WP8-W18-CRE-01 isolated from wastewater treatment plant effluent.</title>
        <authorList>
            <person name="Sekizuka T."/>
            <person name="Itokawa K."/>
            <person name="Yatsu K."/>
            <person name="Inamine Y."/>
            <person name="Kuroda M."/>
        </authorList>
    </citation>
    <scope>NUCLEOTIDE SEQUENCE [LARGE SCALE GENOMIC DNA]</scope>
    <source>
        <strain evidence="2 3">WP8-W18-CRE-01</strain>
    </source>
</reference>
<proteinExistence type="predicted"/>
<protein>
    <recommendedName>
        <fullName evidence="4">DUF2635 domain-containing protein</fullName>
    </recommendedName>
</protein>
<dbReference type="Proteomes" id="UP000515680">
    <property type="component" value="Chromosome"/>
</dbReference>
<dbReference type="InterPro" id="IPR024400">
    <property type="entry name" value="DUF2635"/>
</dbReference>
<evidence type="ECO:0000313" key="2">
    <source>
        <dbReference type="EMBL" id="BBT38932.1"/>
    </source>
</evidence>
<dbReference type="EMBL" id="AP022227">
    <property type="protein sequence ID" value="BBT38932.1"/>
    <property type="molecule type" value="Genomic_DNA"/>
</dbReference>
<evidence type="ECO:0000313" key="3">
    <source>
        <dbReference type="Proteomes" id="UP000515680"/>
    </source>
</evidence>
<accession>A0A6S5TQE2</accession>
<dbReference type="AlphaFoldDB" id="A0A6S5TQE2"/>
<evidence type="ECO:0000256" key="1">
    <source>
        <dbReference type="SAM" id="MobiDB-lite"/>
    </source>
</evidence>
<dbReference type="RefSeq" id="WP_182817597.1">
    <property type="nucleotide sequence ID" value="NZ_AP022227.1"/>
</dbReference>
<name>A0A6S5TQE2_PSEPU</name>
<gene>
    <name evidence="2" type="ORF">WP8W18C01_12730</name>
</gene>